<evidence type="ECO:0000256" key="1">
    <source>
        <dbReference type="ARBA" id="ARBA00004173"/>
    </source>
</evidence>
<keyword evidence="5" id="KW-0175">Coiled coil</keyword>
<evidence type="ECO:0008006" key="11">
    <source>
        <dbReference type="Google" id="ProtNLM"/>
    </source>
</evidence>
<comment type="subcellular location">
    <subcellularLocation>
        <location evidence="2">Membrane</location>
    </subcellularLocation>
    <subcellularLocation>
        <location evidence="1">Mitochondrion</location>
    </subcellularLocation>
</comment>
<evidence type="ECO:0000256" key="7">
    <source>
        <dbReference type="ARBA" id="ARBA00023136"/>
    </source>
</evidence>
<organism evidence="9 10">
    <name type="scientific">Amanita muscaria (strain Koide BX008)</name>
    <dbReference type="NCBI Taxonomy" id="946122"/>
    <lineage>
        <taxon>Eukaryota</taxon>
        <taxon>Fungi</taxon>
        <taxon>Dikarya</taxon>
        <taxon>Basidiomycota</taxon>
        <taxon>Agaricomycotina</taxon>
        <taxon>Agaricomycetes</taxon>
        <taxon>Agaricomycetidae</taxon>
        <taxon>Agaricales</taxon>
        <taxon>Pluteineae</taxon>
        <taxon>Amanitaceae</taxon>
        <taxon>Amanita</taxon>
    </lineage>
</organism>
<dbReference type="GO" id="GO:0016020">
    <property type="term" value="C:membrane"/>
    <property type="evidence" value="ECO:0007669"/>
    <property type="project" value="UniProtKB-SubCell"/>
</dbReference>
<evidence type="ECO:0000256" key="8">
    <source>
        <dbReference type="SAM" id="MobiDB-lite"/>
    </source>
</evidence>
<evidence type="ECO:0000256" key="2">
    <source>
        <dbReference type="ARBA" id="ARBA00004370"/>
    </source>
</evidence>
<dbReference type="FunCoup" id="A0A0C2X714">
    <property type="interactions" value="169"/>
</dbReference>
<protein>
    <recommendedName>
        <fullName evidence="11">Mitochondrial protein</fullName>
    </recommendedName>
</protein>
<dbReference type="Gene3D" id="1.20.5.340">
    <property type="match status" value="1"/>
</dbReference>
<dbReference type="PANTHER" id="PTHR14360">
    <property type="entry name" value="PROTEIN FMP32, MITOCHONDRIAL"/>
    <property type="match status" value="1"/>
</dbReference>
<feature type="region of interest" description="Disordered" evidence="8">
    <location>
        <begin position="15"/>
        <end position="77"/>
    </location>
</feature>
<reference evidence="9 10" key="1">
    <citation type="submission" date="2014-04" db="EMBL/GenBank/DDBJ databases">
        <title>Evolutionary Origins and Diversification of the Mycorrhizal Mutualists.</title>
        <authorList>
            <consortium name="DOE Joint Genome Institute"/>
            <consortium name="Mycorrhizal Genomics Consortium"/>
            <person name="Kohler A."/>
            <person name="Kuo A."/>
            <person name="Nagy L.G."/>
            <person name="Floudas D."/>
            <person name="Copeland A."/>
            <person name="Barry K.W."/>
            <person name="Cichocki N."/>
            <person name="Veneault-Fourrey C."/>
            <person name="LaButti K."/>
            <person name="Lindquist E.A."/>
            <person name="Lipzen A."/>
            <person name="Lundell T."/>
            <person name="Morin E."/>
            <person name="Murat C."/>
            <person name="Riley R."/>
            <person name="Ohm R."/>
            <person name="Sun H."/>
            <person name="Tunlid A."/>
            <person name="Henrissat B."/>
            <person name="Grigoriev I.V."/>
            <person name="Hibbett D.S."/>
            <person name="Martin F."/>
        </authorList>
    </citation>
    <scope>NUCLEOTIDE SEQUENCE [LARGE SCALE GENOMIC DNA]</scope>
    <source>
        <strain evidence="9 10">Koide BX008</strain>
    </source>
</reference>
<evidence type="ECO:0000256" key="5">
    <source>
        <dbReference type="ARBA" id="ARBA00023054"/>
    </source>
</evidence>
<dbReference type="STRING" id="946122.A0A0C2X714"/>
<proteinExistence type="predicted"/>
<dbReference type="Proteomes" id="UP000054549">
    <property type="component" value="Unassembled WGS sequence"/>
</dbReference>
<keyword evidence="7" id="KW-0472">Membrane</keyword>
<keyword evidence="10" id="KW-1185">Reference proteome</keyword>
<dbReference type="PANTHER" id="PTHR14360:SF12">
    <property type="entry name" value="MOZ PROTEIN REPRESENTS A CHROMATIN-ASSOCIATED ACETYLTRANSFERASE"/>
    <property type="match status" value="1"/>
</dbReference>
<dbReference type="InParanoid" id="A0A0C2X714"/>
<dbReference type="GO" id="GO:0005739">
    <property type="term" value="C:mitochondrion"/>
    <property type="evidence" value="ECO:0007669"/>
    <property type="project" value="UniProtKB-SubCell"/>
</dbReference>
<keyword evidence="6" id="KW-0496">Mitochondrion</keyword>
<sequence>MLRAFPKFNVYRSSQPTAKYARPRNNHTSQSIGDPPKPESSEIKAVSPYNGANLAAAQNDFPPGTSSKSLVPSAIPSTEPRHYAKPPFNTHAFVCELEKAFPTHTSISLMRATRALFIDRMGKVRREGLTSKDLENQAYLFRAALSELRGELTTSVKKNSAGLSTTRNAMRKEVDRLDVKMKEEIATMKHEIQMELESRKNEAMSDLKLQDIAMEELLSKVIVSVSDLRTDVEEVKWENMRRTVMTLFAFIMVIILSMEIRPTSHPEAERTDLQT</sequence>
<dbReference type="AlphaFoldDB" id="A0A0C2X714"/>
<keyword evidence="4" id="KW-1133">Transmembrane helix</keyword>
<evidence type="ECO:0000313" key="10">
    <source>
        <dbReference type="Proteomes" id="UP000054549"/>
    </source>
</evidence>
<keyword evidence="3" id="KW-0812">Transmembrane</keyword>
<accession>A0A0C2X714</accession>
<evidence type="ECO:0000313" key="9">
    <source>
        <dbReference type="EMBL" id="KIL70122.1"/>
    </source>
</evidence>
<dbReference type="HOGENOM" id="CLU_063518_1_0_1"/>
<evidence type="ECO:0000256" key="4">
    <source>
        <dbReference type="ARBA" id="ARBA00022989"/>
    </source>
</evidence>
<dbReference type="InterPro" id="IPR024461">
    <property type="entry name" value="CCDC90-like"/>
</dbReference>
<gene>
    <name evidence="9" type="ORF">M378DRAFT_67934</name>
</gene>
<evidence type="ECO:0000256" key="6">
    <source>
        <dbReference type="ARBA" id="ARBA00023128"/>
    </source>
</evidence>
<evidence type="ECO:0000256" key="3">
    <source>
        <dbReference type="ARBA" id="ARBA00022692"/>
    </source>
</evidence>
<dbReference type="EMBL" id="KN818224">
    <property type="protein sequence ID" value="KIL70122.1"/>
    <property type="molecule type" value="Genomic_DNA"/>
</dbReference>
<name>A0A0C2X714_AMAMK</name>
<dbReference type="OrthoDB" id="1552at2759"/>
<dbReference type="Pfam" id="PF07798">
    <property type="entry name" value="CCDC90-like"/>
    <property type="match status" value="1"/>
</dbReference>